<evidence type="ECO:0000313" key="5">
    <source>
        <dbReference type="Proteomes" id="UP001187471"/>
    </source>
</evidence>
<evidence type="ECO:0000256" key="1">
    <source>
        <dbReference type="ARBA" id="ARBA00009995"/>
    </source>
</evidence>
<dbReference type="PANTHER" id="PTHR11926:SF1494">
    <property type="entry name" value="FLAVONOL 3-O-GLUCOSYLTRANSFERASE UGT76E12-RELATED"/>
    <property type="match status" value="1"/>
</dbReference>
<keyword evidence="3" id="KW-0808">Transferase</keyword>
<comment type="caution">
    <text evidence="4">The sequence shown here is derived from an EMBL/GenBank/DDBJ whole genome shotgun (WGS) entry which is preliminary data.</text>
</comment>
<dbReference type="Proteomes" id="UP001187471">
    <property type="component" value="Unassembled WGS sequence"/>
</dbReference>
<dbReference type="FunFam" id="3.40.50.2000:FF:000120">
    <property type="entry name" value="UDP-glycosyltransferase 76C1"/>
    <property type="match status" value="3"/>
</dbReference>
<feature type="non-terminal residue" evidence="4">
    <location>
        <position position="1326"/>
    </location>
</feature>
<evidence type="ECO:0000256" key="3">
    <source>
        <dbReference type="ARBA" id="ARBA00022679"/>
    </source>
</evidence>
<evidence type="ECO:0000313" key="4">
    <source>
        <dbReference type="EMBL" id="KAK2975891.1"/>
    </source>
</evidence>
<dbReference type="InterPro" id="IPR002213">
    <property type="entry name" value="UDP_glucos_trans"/>
</dbReference>
<dbReference type="GO" id="GO:0080043">
    <property type="term" value="F:quercetin 3-O-glucosyltransferase activity"/>
    <property type="evidence" value="ECO:0007669"/>
    <property type="project" value="TreeGrafter"/>
</dbReference>
<keyword evidence="5" id="KW-1185">Reference proteome</keyword>
<keyword evidence="2" id="KW-0328">Glycosyltransferase</keyword>
<dbReference type="FunFam" id="3.40.50.2000:FF:000040">
    <property type="entry name" value="UDP-glycosyltransferase 76C1"/>
    <property type="match status" value="2"/>
</dbReference>
<dbReference type="CDD" id="cd03784">
    <property type="entry name" value="GT1_Gtf-like"/>
    <property type="match status" value="3"/>
</dbReference>
<accession>A0AA88R662</accession>
<proteinExistence type="inferred from homology"/>
<protein>
    <submittedName>
        <fullName evidence="4">Uncharacterized protein</fullName>
    </submittedName>
</protein>
<comment type="similarity">
    <text evidence="1">Belongs to the UDP-glycosyltransferase family.</text>
</comment>
<reference evidence="4" key="1">
    <citation type="submission" date="2022-12" db="EMBL/GenBank/DDBJ databases">
        <title>Draft genome assemblies for two species of Escallonia (Escalloniales).</title>
        <authorList>
            <person name="Chanderbali A."/>
            <person name="Dervinis C."/>
            <person name="Anghel I."/>
            <person name="Soltis D."/>
            <person name="Soltis P."/>
            <person name="Zapata F."/>
        </authorList>
    </citation>
    <scope>NUCLEOTIDE SEQUENCE</scope>
    <source>
        <strain evidence="4">UCBG92.1500</strain>
        <tissue evidence="4">Leaf</tissue>
    </source>
</reference>
<evidence type="ECO:0000256" key="2">
    <source>
        <dbReference type="ARBA" id="ARBA00022676"/>
    </source>
</evidence>
<name>A0AA88R662_9ASTE</name>
<dbReference type="FunFam" id="3.40.50.2000:FF:000056">
    <property type="entry name" value="Glycosyltransferase"/>
    <property type="match status" value="1"/>
</dbReference>
<dbReference type="SUPFAM" id="SSF53756">
    <property type="entry name" value="UDP-Glycosyltransferase/glycogen phosphorylase"/>
    <property type="match status" value="3"/>
</dbReference>
<sequence length="1326" mass="148250">KKRGNHCIINPLYYEHQARGGKVRKKEMETQTPNRRQRLVLVPCPLQGHISPMLELGTILLSKGFSITIAHTMFNAPNPSNHPDFSFLPIFDNLSDHDTTTTNLMALGKAINTNCEAPFLKCLSRMMEENKSLDQVVWILYDALVYFAEAVAKSLKLPSIILRTAGACAVLAFGTIPWLQAEGHLPCQDSMLQDLVPSLHPLRFKDLPISKMGSLDDIVKLIEDSRRIRSSSAIIWNTIDDLLEHSSLEQLHQRYNVPFFSIGPLHKMAPATSTSLLIEDTDCIEWLDKQAPSSVLYISLGSLATVDKKELAEMAWGLANSGQPFLWVVRPGSVRDSESPELMPEGFKEKIGERGHIVKWAPQKKVLAHGAVGGFWSHCGWNSTLESICEGVPLICMPYFADQSVNARRGWKARKEIESIWSELRGHISPMLELGTLLSKGFSITIAHTVLNAPNPSNHPDFFFLPISGDLSGHDTTAANLKALGKAINTNCEAPFLKSLARMMEENDQVVCIIYDVLMYFAEAVAKSMKLPSIIFRNVSACAVLALDTIPWLRAEGYLPCQVSMLQDLVPSLHPVRFKDLPIYNMGSLDDIVKLAMDSRPIRSSSAVIWNTIDHLEHSSLEQLHQLYNVPFFCIGPVHKMAQATSISLFVEDTDCIEWLDKQAPSSVLYISLGSLATVEKKELAEMAWGLANSGQPFLWVVRPGSVRDSELPELLPEGFKEKIGERGQIVKWAPQKEVLAHGAVGGFWSHCGWNSILESICEGVPLICMPYFGDQNVNARYLCHVWKIGLELEHELERVQIEKVVKRLMTDKEGEEMRQRASEMKEKVELCMREGGSSYRSQNDLAEFILSFQQIYSAQKATIQGLERLREIEMNKEGIQSRRTVVLVPCPLKGHISPMLELGTILHSKGFSIIVVHSTFNAPNPSNHPAFVFSPISYDLFDPDTSSENLVALVHDINRTSKEPFRECLTQIRKQQEPHDDIACVIYDPNMYFSEAVASHLKLPSLMFYTASAASLVAYYSISKLRAEGYIPFQESMSADLVPNLHPLRFMDLPHANLGNLEGIEKVIEAAKNIRTSSGIIWNTILHLEHSSLAILQQHYRVPFFPVGPLHKLAPATSSSLLIEDADCIEWLDKQAPSSVIYVSLGSLATVAEKELAEIAWGLANSGIPFLWVIRPGSVRNSEWIELLPDGFEEKTGERGRIVKWAPQKEVLAHDAVGGFWSHCGWNSTVESVCEGVPMICMPCFADQGLNARYLCHVWKIGLELEHDLKRGEIEELVKRLMIDRGGQEMRQRASDMKVKAELCVREGGASYNSLNDLAELILSF</sequence>
<organism evidence="4 5">
    <name type="scientific">Escallonia rubra</name>
    <dbReference type="NCBI Taxonomy" id="112253"/>
    <lineage>
        <taxon>Eukaryota</taxon>
        <taxon>Viridiplantae</taxon>
        <taxon>Streptophyta</taxon>
        <taxon>Embryophyta</taxon>
        <taxon>Tracheophyta</taxon>
        <taxon>Spermatophyta</taxon>
        <taxon>Magnoliopsida</taxon>
        <taxon>eudicotyledons</taxon>
        <taxon>Gunneridae</taxon>
        <taxon>Pentapetalae</taxon>
        <taxon>asterids</taxon>
        <taxon>campanulids</taxon>
        <taxon>Escalloniales</taxon>
        <taxon>Escalloniaceae</taxon>
        <taxon>Escallonia</taxon>
    </lineage>
</organism>
<dbReference type="Pfam" id="PF00201">
    <property type="entry name" value="UDPGT"/>
    <property type="match status" value="3"/>
</dbReference>
<dbReference type="GO" id="GO:0080044">
    <property type="term" value="F:quercetin 7-O-glucosyltransferase activity"/>
    <property type="evidence" value="ECO:0007669"/>
    <property type="project" value="TreeGrafter"/>
</dbReference>
<dbReference type="PANTHER" id="PTHR11926">
    <property type="entry name" value="GLUCOSYL/GLUCURONOSYL TRANSFERASES"/>
    <property type="match status" value="1"/>
</dbReference>
<dbReference type="Gene3D" id="3.40.50.2000">
    <property type="entry name" value="Glycogen Phosphorylase B"/>
    <property type="match status" value="6"/>
</dbReference>
<dbReference type="EMBL" id="JAVXUO010002148">
    <property type="protein sequence ID" value="KAK2975891.1"/>
    <property type="molecule type" value="Genomic_DNA"/>
</dbReference>
<gene>
    <name evidence="4" type="ORF">RJ640_015322</name>
</gene>